<dbReference type="Pfam" id="PF13178">
    <property type="entry name" value="DUF4005"/>
    <property type="match status" value="1"/>
</dbReference>
<dbReference type="OrthoDB" id="1686972at2759"/>
<dbReference type="InterPro" id="IPR025064">
    <property type="entry name" value="DUF4005"/>
</dbReference>
<gene>
    <name evidence="7" type="primary">LOC113849804</name>
</gene>
<feature type="region of interest" description="Disordered" evidence="4">
    <location>
        <begin position="388"/>
        <end position="407"/>
    </location>
</feature>
<dbReference type="Gene3D" id="1.20.5.190">
    <property type="match status" value="1"/>
</dbReference>
<dbReference type="CDD" id="cd23767">
    <property type="entry name" value="IQCD"/>
    <property type="match status" value="1"/>
</dbReference>
<keyword evidence="1" id="KW-0112">Calmodulin-binding</keyword>
<feature type="region of interest" description="Disordered" evidence="4">
    <location>
        <begin position="263"/>
        <end position="286"/>
    </location>
</feature>
<evidence type="ECO:0000256" key="4">
    <source>
        <dbReference type="SAM" id="MobiDB-lite"/>
    </source>
</evidence>
<reference evidence="7" key="2">
    <citation type="submission" date="2025-08" db="UniProtKB">
        <authorList>
            <consortium name="RefSeq"/>
        </authorList>
    </citation>
    <scope>IDENTIFICATION</scope>
    <source>
        <tissue evidence="7">Young leaves</tissue>
    </source>
</reference>
<evidence type="ECO:0000256" key="2">
    <source>
        <dbReference type="ARBA" id="ARBA00024341"/>
    </source>
</evidence>
<name>A0A8B8JYL9_ABRPR</name>
<dbReference type="AlphaFoldDB" id="A0A8B8JYL9"/>
<dbReference type="PANTHER" id="PTHR32295">
    <property type="entry name" value="IQ-DOMAIN 5-RELATED"/>
    <property type="match status" value="1"/>
</dbReference>
<keyword evidence="6" id="KW-1185">Reference proteome</keyword>
<evidence type="ECO:0000259" key="5">
    <source>
        <dbReference type="Pfam" id="PF13178"/>
    </source>
</evidence>
<accession>A0A8B8JYL9</accession>
<dbReference type="PROSITE" id="PS50096">
    <property type="entry name" value="IQ"/>
    <property type="match status" value="2"/>
</dbReference>
<dbReference type="GO" id="GO:0005516">
    <property type="term" value="F:calmodulin binding"/>
    <property type="evidence" value="ECO:0007669"/>
    <property type="project" value="UniProtKB-KW"/>
</dbReference>
<reference evidence="6" key="1">
    <citation type="journal article" date="2019" name="Toxins">
        <title>Detection of Abrin-Like and Prepropulchellin-Like Toxin Genes and Transcripts Using Whole Genome Sequencing and Full-Length Transcript Sequencing of Abrus precatorius.</title>
        <authorList>
            <person name="Hovde B.T."/>
            <person name="Daligault H.E."/>
            <person name="Hanschen E.R."/>
            <person name="Kunde Y.A."/>
            <person name="Johnson M.B."/>
            <person name="Starkenburg S.R."/>
            <person name="Johnson S.L."/>
        </authorList>
    </citation>
    <scope>NUCLEOTIDE SEQUENCE [LARGE SCALE GENOMIC DNA]</scope>
</reference>
<protein>
    <submittedName>
        <fullName evidence="7">Protein IQ-DOMAIN 14-like</fullName>
    </submittedName>
</protein>
<evidence type="ECO:0000313" key="7">
    <source>
        <dbReference type="RefSeq" id="XP_027335783.1"/>
    </source>
</evidence>
<evidence type="ECO:0000256" key="3">
    <source>
        <dbReference type="ARBA" id="ARBA00024378"/>
    </source>
</evidence>
<organism evidence="6 7">
    <name type="scientific">Abrus precatorius</name>
    <name type="common">Indian licorice</name>
    <name type="synonym">Glycine abrus</name>
    <dbReference type="NCBI Taxonomy" id="3816"/>
    <lineage>
        <taxon>Eukaryota</taxon>
        <taxon>Viridiplantae</taxon>
        <taxon>Streptophyta</taxon>
        <taxon>Embryophyta</taxon>
        <taxon>Tracheophyta</taxon>
        <taxon>Spermatophyta</taxon>
        <taxon>Magnoliopsida</taxon>
        <taxon>eudicotyledons</taxon>
        <taxon>Gunneridae</taxon>
        <taxon>Pentapetalae</taxon>
        <taxon>rosids</taxon>
        <taxon>fabids</taxon>
        <taxon>Fabales</taxon>
        <taxon>Fabaceae</taxon>
        <taxon>Papilionoideae</taxon>
        <taxon>50 kb inversion clade</taxon>
        <taxon>NPAAA clade</taxon>
        <taxon>indigoferoid/millettioid clade</taxon>
        <taxon>Abreae</taxon>
        <taxon>Abrus</taxon>
    </lineage>
</organism>
<dbReference type="InterPro" id="IPR000048">
    <property type="entry name" value="IQ_motif_EF-hand-BS"/>
</dbReference>
<dbReference type="RefSeq" id="XP_027335783.1">
    <property type="nucleotide sequence ID" value="XM_027479982.1"/>
</dbReference>
<dbReference type="Pfam" id="PF00612">
    <property type="entry name" value="IQ"/>
    <property type="match status" value="1"/>
</dbReference>
<sequence>MGKASKWLRGLLGLRKAECSTSPAKPQKEKRRWSFVKAYPEKDNSTPATVAEHVDNANNTKHAMAVAAATAAVAEAAVAAAEAAAVVVRLTSSSGRCADAGAVRIRQHWAAVKIQAAFRGCLARRALRALKGLVKLQALVRGQIDRKRTAEWLKKVQALLRAQAQVSAGWTLQTPSSSAKLSSHLHGPATPEKFESPIRSKSMKYEHSPILKRNGSKSCVQINGNQEICWNRSESQVHEPSWNQGSSLIRAYSSNDERNDRILEIDSGKPHSTPKRRNLSFSNSNALGSDHYSKSLNSTKESTSLQSVQSPYCEVQSYSSQKINEVEESPFCTADNSPQYLSATSKDDGFRRSPFTPTKSDGSRSYLRGYSDYPSYMAYTESSKAKVRSLSAPKQRPQYERSTSSSNRYSLNGFDVSRLATHKASAMHTSFYNKAYPGSGRLDKLGMPVGYRY</sequence>
<dbReference type="Proteomes" id="UP000694853">
    <property type="component" value="Unplaced"/>
</dbReference>
<comment type="similarity">
    <text evidence="2">Belongs to the IQD family.</text>
</comment>
<evidence type="ECO:0000256" key="1">
    <source>
        <dbReference type="ARBA" id="ARBA00022860"/>
    </source>
</evidence>
<dbReference type="GeneID" id="113849804"/>
<dbReference type="PANTHER" id="PTHR32295:SF11">
    <property type="entry name" value="PROTEIN IQ-DOMAIN 22"/>
    <property type="match status" value="1"/>
</dbReference>
<proteinExistence type="inferred from homology"/>
<evidence type="ECO:0000313" key="6">
    <source>
        <dbReference type="Proteomes" id="UP000694853"/>
    </source>
</evidence>
<feature type="region of interest" description="Disordered" evidence="4">
    <location>
        <begin position="177"/>
        <end position="198"/>
    </location>
</feature>
<comment type="subunit">
    <text evidence="3">Binds to multiple calmodulin (CaM) in the presence of Ca(2+) and CaM-like proteins.</text>
</comment>
<feature type="domain" description="DUF4005" evidence="5">
    <location>
        <begin position="338"/>
        <end position="413"/>
    </location>
</feature>
<dbReference type="KEGG" id="aprc:113849804"/>
<feature type="region of interest" description="Disordered" evidence="4">
    <location>
        <begin position="342"/>
        <end position="363"/>
    </location>
</feature>